<feature type="domain" description="Transglycosylase SLT" evidence="2">
    <location>
        <begin position="92"/>
        <end position="199"/>
    </location>
</feature>
<comment type="similarity">
    <text evidence="1">Belongs to the transglycosylase Slt family.</text>
</comment>
<dbReference type="InterPro" id="IPR008258">
    <property type="entry name" value="Transglycosylase_SLT_dom_1"/>
</dbReference>
<organism evidence="3 4">
    <name type="scientific">Oceanobacillus longus</name>
    <dbReference type="NCBI Taxonomy" id="930120"/>
    <lineage>
        <taxon>Bacteria</taxon>
        <taxon>Bacillati</taxon>
        <taxon>Bacillota</taxon>
        <taxon>Bacilli</taxon>
        <taxon>Bacillales</taxon>
        <taxon>Bacillaceae</taxon>
        <taxon>Oceanobacillus</taxon>
    </lineage>
</organism>
<comment type="caution">
    <text evidence="3">The sequence shown here is derived from an EMBL/GenBank/DDBJ whole genome shotgun (WGS) entry which is preliminary data.</text>
</comment>
<keyword evidence="4" id="KW-1185">Reference proteome</keyword>
<evidence type="ECO:0000313" key="3">
    <source>
        <dbReference type="EMBL" id="MFC4022586.1"/>
    </source>
</evidence>
<dbReference type="SUPFAM" id="SSF53955">
    <property type="entry name" value="Lysozyme-like"/>
    <property type="match status" value="1"/>
</dbReference>
<dbReference type="RefSeq" id="WP_379495091.1">
    <property type="nucleotide sequence ID" value="NZ_JBHSAO010000001.1"/>
</dbReference>
<evidence type="ECO:0000259" key="2">
    <source>
        <dbReference type="Pfam" id="PF01464"/>
    </source>
</evidence>
<dbReference type="PANTHER" id="PTHR37423">
    <property type="entry name" value="SOLUBLE LYTIC MUREIN TRANSGLYCOSYLASE-RELATED"/>
    <property type="match status" value="1"/>
</dbReference>
<protein>
    <submittedName>
        <fullName evidence="3">Lytic transglycosylase domain-containing protein</fullName>
    </submittedName>
</protein>
<dbReference type="Proteomes" id="UP001595772">
    <property type="component" value="Unassembled WGS sequence"/>
</dbReference>
<gene>
    <name evidence="3" type="ORF">ACFOUV_01980</name>
</gene>
<proteinExistence type="inferred from homology"/>
<sequence>MEIRDLQQMIQYQAMSIMTGNSNSTRFSGSTQTMDSSFQQLLLEKINEAERLTNMNTTTQNSTAYINEYDNGLISPAVTGAIGGNVTDYRSLISDAANKYGVDENLIHAVIKQESNYNASAKSSAGAQGLMQLMPATAASLGVTNSYDARQNIEGGTKYLGQMLQRYNGNIELSLAAYNAGPGNIQKYQGIPPFEETRNYVTKVMNTYLA</sequence>
<dbReference type="InterPro" id="IPR023346">
    <property type="entry name" value="Lysozyme-like_dom_sf"/>
</dbReference>
<name>A0ABV8GUM8_9BACI</name>
<dbReference type="CDD" id="cd00254">
    <property type="entry name" value="LT-like"/>
    <property type="match status" value="1"/>
</dbReference>
<dbReference type="InterPro" id="IPR000189">
    <property type="entry name" value="Transglyc_AS"/>
</dbReference>
<dbReference type="EMBL" id="JBHSAO010000001">
    <property type="protein sequence ID" value="MFC4022586.1"/>
    <property type="molecule type" value="Genomic_DNA"/>
</dbReference>
<reference evidence="4" key="1">
    <citation type="journal article" date="2019" name="Int. J. Syst. Evol. Microbiol.">
        <title>The Global Catalogue of Microorganisms (GCM) 10K type strain sequencing project: providing services to taxonomists for standard genome sequencing and annotation.</title>
        <authorList>
            <consortium name="The Broad Institute Genomics Platform"/>
            <consortium name="The Broad Institute Genome Sequencing Center for Infectious Disease"/>
            <person name="Wu L."/>
            <person name="Ma J."/>
        </authorList>
    </citation>
    <scope>NUCLEOTIDE SEQUENCE [LARGE SCALE GENOMIC DNA]</scope>
    <source>
        <strain evidence="4">IBRC-M 10703</strain>
    </source>
</reference>
<dbReference type="Gene3D" id="1.10.530.10">
    <property type="match status" value="1"/>
</dbReference>
<dbReference type="PANTHER" id="PTHR37423:SF2">
    <property type="entry name" value="MEMBRANE-BOUND LYTIC MUREIN TRANSGLYCOSYLASE C"/>
    <property type="match status" value="1"/>
</dbReference>
<accession>A0ABV8GUM8</accession>
<evidence type="ECO:0000256" key="1">
    <source>
        <dbReference type="ARBA" id="ARBA00007734"/>
    </source>
</evidence>
<dbReference type="Pfam" id="PF01464">
    <property type="entry name" value="SLT"/>
    <property type="match status" value="1"/>
</dbReference>
<evidence type="ECO:0000313" key="4">
    <source>
        <dbReference type="Proteomes" id="UP001595772"/>
    </source>
</evidence>
<dbReference type="PROSITE" id="PS00922">
    <property type="entry name" value="TRANSGLYCOSYLASE"/>
    <property type="match status" value="1"/>
</dbReference>